<protein>
    <submittedName>
        <fullName evidence="3">Ankyrin repeat protein 1</fullName>
    </submittedName>
</protein>
<feature type="coiled-coil region" evidence="1">
    <location>
        <begin position="627"/>
        <end position="682"/>
    </location>
</feature>
<name>A0A4Z1SXD1_GIAMU</name>
<dbReference type="EMBL" id="VDLU01000001">
    <property type="protein sequence ID" value="TNJ30442.1"/>
    <property type="molecule type" value="Genomic_DNA"/>
</dbReference>
<evidence type="ECO:0000313" key="4">
    <source>
        <dbReference type="Proteomes" id="UP000315496"/>
    </source>
</evidence>
<reference evidence="3 4" key="1">
    <citation type="submission" date="2019-05" db="EMBL/GenBank/DDBJ databases">
        <title>The compact genome of Giardia muris reveals important steps in the evolution of intestinal protozoan parasites.</title>
        <authorList>
            <person name="Xu F."/>
            <person name="Jimenez-Gonzalez A."/>
            <person name="Einarsson E."/>
            <person name="Astvaldsson A."/>
            <person name="Peirasmaki D."/>
            <person name="Eckmann L."/>
            <person name="Andersson J.O."/>
            <person name="Svard S.G."/>
            <person name="Jerlstrom-Hultqvist J."/>
        </authorList>
    </citation>
    <scope>NUCLEOTIDE SEQUENCE [LARGE SCALE GENOMIC DNA]</scope>
    <source>
        <strain evidence="3 4">Roberts-Thomson</strain>
    </source>
</reference>
<feature type="region of interest" description="Disordered" evidence="2">
    <location>
        <begin position="309"/>
        <end position="344"/>
    </location>
</feature>
<organism evidence="3 4">
    <name type="scientific">Giardia muris</name>
    <dbReference type="NCBI Taxonomy" id="5742"/>
    <lineage>
        <taxon>Eukaryota</taxon>
        <taxon>Metamonada</taxon>
        <taxon>Diplomonadida</taxon>
        <taxon>Hexamitidae</taxon>
        <taxon>Giardiinae</taxon>
        <taxon>Giardia</taxon>
    </lineage>
</organism>
<dbReference type="PANTHER" id="PTHR24120">
    <property type="entry name" value="GH07239P"/>
    <property type="match status" value="1"/>
</dbReference>
<dbReference type="OrthoDB" id="10256738at2759"/>
<dbReference type="VEuPathDB" id="GiardiaDB:GMRT_10937"/>
<dbReference type="InterPro" id="IPR036770">
    <property type="entry name" value="Ankyrin_rpt-contain_sf"/>
</dbReference>
<comment type="caution">
    <text evidence="3">The sequence shown here is derived from an EMBL/GenBank/DDBJ whole genome shotgun (WGS) entry which is preliminary data.</text>
</comment>
<evidence type="ECO:0000256" key="1">
    <source>
        <dbReference type="SAM" id="Coils"/>
    </source>
</evidence>
<feature type="coiled-coil region" evidence="1">
    <location>
        <begin position="712"/>
        <end position="778"/>
    </location>
</feature>
<evidence type="ECO:0000256" key="2">
    <source>
        <dbReference type="SAM" id="MobiDB-lite"/>
    </source>
</evidence>
<dbReference type="Pfam" id="PF12796">
    <property type="entry name" value="Ank_2"/>
    <property type="match status" value="4"/>
</dbReference>
<evidence type="ECO:0000313" key="3">
    <source>
        <dbReference type="EMBL" id="TNJ30442.1"/>
    </source>
</evidence>
<dbReference type="Gene3D" id="1.25.40.20">
    <property type="entry name" value="Ankyrin repeat-containing domain"/>
    <property type="match status" value="3"/>
</dbReference>
<dbReference type="Proteomes" id="UP000315496">
    <property type="component" value="Chromosome 1"/>
</dbReference>
<gene>
    <name evidence="3" type="ORF">GMRT_10937</name>
</gene>
<dbReference type="SMART" id="SM00248">
    <property type="entry name" value="ANK"/>
    <property type="match status" value="11"/>
</dbReference>
<dbReference type="InterPro" id="IPR002110">
    <property type="entry name" value="Ankyrin_rpt"/>
</dbReference>
<keyword evidence="4" id="KW-1185">Reference proteome</keyword>
<proteinExistence type="predicted"/>
<sequence length="1170" mass="129027">MDDNGPRWFEAAQRGDIDTLRTLHESMIGRKDPHGLTALMYVSRAGHMQCLSVLEREAKALSPDGYTALAYAIVGGHAAACEFLAPLEGNIPLPLGRSALMLSIQLGRVDIAGTLVPYCSVERDEMGTSALEMAVQNHLPDCVKLLINRTDTTLDDLYRLLNSGNRLIDFMLLERCDTLLEEACRAARHTVPTTQSYSSLCLSTAPGEAGLADLTSQHVNILRDMIANLKQQLSDTNACLEKEEEKNFEDLQNEFQELQGHIATMRNLVREHVSRRESEAYTGTTKTLEALALEQNLLKETIQDLRNKLSTAEQSSEESYARKEIQTDSDYSSELVTRPTERERELEERIVELEGVIEELKNACIEEAYEIDGDPPQSRLTLHDSDELLLDELSHLPGSSVLTEKLVARLSRDKPKVVLDSVEAGEDFEVVRSPSVRTLRTASSTRVRPNTETKTHTITENEGVNVVETVEAQTTTHVSKTTSPLSLDTVDAWSPLEFDRSSVVHTSTGVSPIGVQSAAVGLTPQDSTLTVDAFLQTERLPLDNLDASDVRAILSLVEEAAALTHIETSPDSHVPLLNNRELILKITQQLHISFANIPRGYTTPTAKIPPPDEYRREPGVSEPTLRLSELEGSLLQANDQIEQLVRSLSASREAVAQRDETIERLTADNKGLQTLIQGYRSRLAFQEVCQDTSSRDMVSVSTQTVDTSAIALDTTKLAIQNVRMELEVAQSQLSQLVQSRPSPSETIVGSSQGMHQLVTELQQEIERLRSEKKHLEQEHHNGMLANQRLMEQLARTENRARLALPGHMGEMEADIQLLLSQLTSTIQNARTSGSLDTLLDMEIDIHRLAEICFSLCQYNTTQRIELSHMHNKLALLESTNASLYTSVSAQPQMRTVLMEAAAAGDVEAVNLHMEQAGRQNGKGETALMLAVENRHSDVVRLLCTKEAGFCRIDGLTALGIALTCGHIDIAKILQPYEGIPTQDCTDPGYNPLDLIMAVKRQDVVAAWCLLDTHACKQDEMGRSALMYAAEQGLSEVVRFLAERETGLIDRNRQTALMLAAAVGSEACVQILADKEARMADAQGRTALMYAAINNHSRVMPHLVGLEAGIQVSAQGSAEHGMTALMYAVRADAPDCVTILWRLEKHLQNALGEAPIDFACTDAMTNLIRSF</sequence>
<accession>A0A4Z1SXD1</accession>
<dbReference type="SUPFAM" id="SSF48403">
    <property type="entry name" value="Ankyrin repeat"/>
    <property type="match status" value="2"/>
</dbReference>
<dbReference type="PANTHER" id="PTHR24120:SF4">
    <property type="entry name" value="GH07239P"/>
    <property type="match status" value="1"/>
</dbReference>
<dbReference type="AlphaFoldDB" id="A0A4Z1SXD1"/>
<feature type="compositionally biased region" description="Polar residues" evidence="2">
    <location>
        <begin position="309"/>
        <end position="318"/>
    </location>
</feature>
<keyword evidence="1" id="KW-0175">Coiled coil</keyword>